<reference evidence="8" key="1">
    <citation type="submission" date="2014-03" db="EMBL/GenBank/DDBJ databases">
        <authorList>
            <person name="Aksoy S."/>
            <person name="Warren W."/>
            <person name="Wilson R.K."/>
        </authorList>
    </citation>
    <scope>NUCLEOTIDE SEQUENCE [LARGE SCALE GENOMIC DNA]</scope>
    <source>
        <strain evidence="8">IAEA</strain>
    </source>
</reference>
<keyword evidence="8" id="KW-1185">Reference proteome</keyword>
<organism evidence="7 8">
    <name type="scientific">Glossina pallidipes</name>
    <name type="common">Tsetse fly</name>
    <dbReference type="NCBI Taxonomy" id="7398"/>
    <lineage>
        <taxon>Eukaryota</taxon>
        <taxon>Metazoa</taxon>
        <taxon>Ecdysozoa</taxon>
        <taxon>Arthropoda</taxon>
        <taxon>Hexapoda</taxon>
        <taxon>Insecta</taxon>
        <taxon>Pterygota</taxon>
        <taxon>Neoptera</taxon>
        <taxon>Endopterygota</taxon>
        <taxon>Diptera</taxon>
        <taxon>Brachycera</taxon>
        <taxon>Muscomorpha</taxon>
        <taxon>Hippoboscoidea</taxon>
        <taxon>Glossinidae</taxon>
        <taxon>Glossina</taxon>
    </lineage>
</organism>
<protein>
    <submittedName>
        <fullName evidence="7">Uncharacterized protein</fullName>
    </submittedName>
</protein>
<dbReference type="STRING" id="7398.A0A1A9ZLU3"/>
<comment type="subcellular location">
    <subcellularLocation>
        <location evidence="2">Cytoplasm</location>
        <location evidence="2">Stress granule</location>
    </subcellularLocation>
    <subcellularLocation>
        <location evidence="1">Nucleus</location>
    </subcellularLocation>
</comment>
<dbReference type="Proteomes" id="UP000092445">
    <property type="component" value="Unassembled WGS sequence"/>
</dbReference>
<feature type="compositionally biased region" description="Polar residues" evidence="6">
    <location>
        <begin position="51"/>
        <end position="71"/>
    </location>
</feature>
<evidence type="ECO:0000256" key="6">
    <source>
        <dbReference type="SAM" id="MobiDB-lite"/>
    </source>
</evidence>
<dbReference type="AlphaFoldDB" id="A0A1A9ZLU3"/>
<comment type="similarity">
    <text evidence="3">Belongs to the MCRIP family.</text>
</comment>
<evidence type="ECO:0000313" key="8">
    <source>
        <dbReference type="Proteomes" id="UP000092445"/>
    </source>
</evidence>
<keyword evidence="4" id="KW-0963">Cytoplasm</keyword>
<name>A0A1A9ZLU3_GLOPL</name>
<evidence type="ECO:0000256" key="5">
    <source>
        <dbReference type="ARBA" id="ARBA00023242"/>
    </source>
</evidence>
<dbReference type="Pfam" id="PF14799">
    <property type="entry name" value="FAM195"/>
    <property type="match status" value="1"/>
</dbReference>
<keyword evidence="5" id="KW-0539">Nucleus</keyword>
<reference evidence="7" key="2">
    <citation type="submission" date="2020-05" db="UniProtKB">
        <authorList>
            <consortium name="EnsemblMetazoa"/>
        </authorList>
    </citation>
    <scope>IDENTIFICATION</scope>
    <source>
        <strain evidence="7">IAEA</strain>
    </source>
</reference>
<sequence length="71" mass="8450">MFRVQFFKPKSFIPTQRLLRKRLITPQHQEIIKYINDSWNIVVAQNPYDRTPSNLPTADANNNTGNERYDK</sequence>
<dbReference type="InterPro" id="IPR029428">
    <property type="entry name" value="MCRIP"/>
</dbReference>
<evidence type="ECO:0000256" key="1">
    <source>
        <dbReference type="ARBA" id="ARBA00004123"/>
    </source>
</evidence>
<evidence type="ECO:0000256" key="3">
    <source>
        <dbReference type="ARBA" id="ARBA00010821"/>
    </source>
</evidence>
<dbReference type="GO" id="GO:0005634">
    <property type="term" value="C:nucleus"/>
    <property type="evidence" value="ECO:0007669"/>
    <property type="project" value="UniProtKB-SubCell"/>
</dbReference>
<evidence type="ECO:0000313" key="7">
    <source>
        <dbReference type="EnsemblMetazoa" id="GPAI018647-PA"/>
    </source>
</evidence>
<evidence type="ECO:0000256" key="4">
    <source>
        <dbReference type="ARBA" id="ARBA00022490"/>
    </source>
</evidence>
<dbReference type="GO" id="GO:0010494">
    <property type="term" value="C:cytoplasmic stress granule"/>
    <property type="evidence" value="ECO:0007669"/>
    <property type="project" value="UniProtKB-SubCell"/>
</dbReference>
<feature type="region of interest" description="Disordered" evidence="6">
    <location>
        <begin position="48"/>
        <end position="71"/>
    </location>
</feature>
<proteinExistence type="inferred from homology"/>
<dbReference type="VEuPathDB" id="VectorBase:GPAI018647"/>
<evidence type="ECO:0000256" key="2">
    <source>
        <dbReference type="ARBA" id="ARBA00004210"/>
    </source>
</evidence>
<accession>A0A1A9ZLU3</accession>
<dbReference type="EnsemblMetazoa" id="GPAI018647-RA">
    <property type="protein sequence ID" value="GPAI018647-PA"/>
    <property type="gene ID" value="GPAI018647"/>
</dbReference>